<dbReference type="SUPFAM" id="SSF50494">
    <property type="entry name" value="Trypsin-like serine proteases"/>
    <property type="match status" value="1"/>
</dbReference>
<dbReference type="Pfam" id="PF00089">
    <property type="entry name" value="Trypsin"/>
    <property type="match status" value="1"/>
</dbReference>
<proteinExistence type="predicted"/>
<evidence type="ECO:0000256" key="3">
    <source>
        <dbReference type="ARBA" id="ARBA00022825"/>
    </source>
</evidence>
<organism evidence="7 8">
    <name type="scientific">Megalurothrips usitatus</name>
    <name type="common">bean blossom thrips</name>
    <dbReference type="NCBI Taxonomy" id="439358"/>
    <lineage>
        <taxon>Eukaryota</taxon>
        <taxon>Metazoa</taxon>
        <taxon>Ecdysozoa</taxon>
        <taxon>Arthropoda</taxon>
        <taxon>Hexapoda</taxon>
        <taxon>Insecta</taxon>
        <taxon>Pterygota</taxon>
        <taxon>Neoptera</taxon>
        <taxon>Paraneoptera</taxon>
        <taxon>Thysanoptera</taxon>
        <taxon>Terebrantia</taxon>
        <taxon>Thripoidea</taxon>
        <taxon>Thripidae</taxon>
        <taxon>Megalurothrips</taxon>
    </lineage>
</organism>
<sequence length="241" mass="25386">MVGLSAVACAFAAAAFISFGDAASSDGHFMVQVQYDDGNGGKSLCNGALVTKSHVATLASCASGDISKTTVFSGTALLWKTGKNGTAHAVKTFKKHPKFSLKNAATIQYYFDVAVFKLQKPVSTGAQVSTIELGAVGSLPAVGKNVRLAGFGTYDFSKDITNKLRLRVVQIQDKAACGKQFGVTIPSDEFCTVGDPDNGKSGTSVFANDKLYGLMSWGSKVFVDVTNPEINSFIKEQIKSL</sequence>
<dbReference type="PROSITE" id="PS50240">
    <property type="entry name" value="TRYPSIN_DOM"/>
    <property type="match status" value="1"/>
</dbReference>
<dbReference type="InterPro" id="IPR001254">
    <property type="entry name" value="Trypsin_dom"/>
</dbReference>
<dbReference type="PANTHER" id="PTHR24276">
    <property type="entry name" value="POLYSERASE-RELATED"/>
    <property type="match status" value="1"/>
</dbReference>
<reference evidence="7" key="1">
    <citation type="submission" date="2022-12" db="EMBL/GenBank/DDBJ databases">
        <title>Chromosome-level genome assembly of the bean flower thrips Megalurothrips usitatus.</title>
        <authorList>
            <person name="Ma L."/>
            <person name="Liu Q."/>
            <person name="Li H."/>
            <person name="Cai W."/>
        </authorList>
    </citation>
    <scope>NUCLEOTIDE SEQUENCE</scope>
    <source>
        <strain evidence="7">Cailab_2022a</strain>
    </source>
</reference>
<evidence type="ECO:0000256" key="4">
    <source>
        <dbReference type="ARBA" id="ARBA00023157"/>
    </source>
</evidence>
<dbReference type="EMBL" id="JAPTSV010000001">
    <property type="protein sequence ID" value="KAJ1531374.1"/>
    <property type="molecule type" value="Genomic_DNA"/>
</dbReference>
<protein>
    <recommendedName>
        <fullName evidence="6">Peptidase S1 domain-containing protein</fullName>
    </recommendedName>
</protein>
<dbReference type="InterPro" id="IPR009003">
    <property type="entry name" value="Peptidase_S1_PA"/>
</dbReference>
<dbReference type="PANTHER" id="PTHR24276:SF98">
    <property type="entry name" value="FI18310P1-RELATED"/>
    <property type="match status" value="1"/>
</dbReference>
<keyword evidence="3" id="KW-0720">Serine protease</keyword>
<accession>A0AAV7XXA3</accession>
<keyword evidence="5" id="KW-0732">Signal</keyword>
<keyword evidence="2" id="KW-0378">Hydrolase</keyword>
<evidence type="ECO:0000256" key="1">
    <source>
        <dbReference type="ARBA" id="ARBA00022670"/>
    </source>
</evidence>
<evidence type="ECO:0000256" key="5">
    <source>
        <dbReference type="SAM" id="SignalP"/>
    </source>
</evidence>
<comment type="caution">
    <text evidence="7">The sequence shown here is derived from an EMBL/GenBank/DDBJ whole genome shotgun (WGS) entry which is preliminary data.</text>
</comment>
<dbReference type="InterPro" id="IPR050430">
    <property type="entry name" value="Peptidase_S1"/>
</dbReference>
<dbReference type="GO" id="GO:0004252">
    <property type="term" value="F:serine-type endopeptidase activity"/>
    <property type="evidence" value="ECO:0007669"/>
    <property type="project" value="InterPro"/>
</dbReference>
<dbReference type="Gene3D" id="2.40.10.10">
    <property type="entry name" value="Trypsin-like serine proteases"/>
    <property type="match status" value="1"/>
</dbReference>
<evidence type="ECO:0000259" key="6">
    <source>
        <dbReference type="PROSITE" id="PS50240"/>
    </source>
</evidence>
<evidence type="ECO:0000313" key="7">
    <source>
        <dbReference type="EMBL" id="KAJ1531374.1"/>
    </source>
</evidence>
<dbReference type="SMART" id="SM00020">
    <property type="entry name" value="Tryp_SPc"/>
    <property type="match status" value="1"/>
</dbReference>
<dbReference type="Proteomes" id="UP001075354">
    <property type="component" value="Chromosome 1"/>
</dbReference>
<evidence type="ECO:0000313" key="8">
    <source>
        <dbReference type="Proteomes" id="UP001075354"/>
    </source>
</evidence>
<keyword evidence="4" id="KW-1015">Disulfide bond</keyword>
<dbReference type="GO" id="GO:0006508">
    <property type="term" value="P:proteolysis"/>
    <property type="evidence" value="ECO:0007669"/>
    <property type="project" value="UniProtKB-KW"/>
</dbReference>
<feature type="signal peptide" evidence="5">
    <location>
        <begin position="1"/>
        <end position="22"/>
    </location>
</feature>
<keyword evidence="1" id="KW-0645">Protease</keyword>
<feature type="domain" description="Peptidase S1" evidence="6">
    <location>
        <begin position="1"/>
        <end position="239"/>
    </location>
</feature>
<feature type="chain" id="PRO_5043809762" description="Peptidase S1 domain-containing protein" evidence="5">
    <location>
        <begin position="23"/>
        <end position="241"/>
    </location>
</feature>
<dbReference type="AlphaFoldDB" id="A0AAV7XXA3"/>
<evidence type="ECO:0000256" key="2">
    <source>
        <dbReference type="ARBA" id="ARBA00022801"/>
    </source>
</evidence>
<dbReference type="InterPro" id="IPR043504">
    <property type="entry name" value="Peptidase_S1_PA_chymotrypsin"/>
</dbReference>
<name>A0AAV7XXA3_9NEOP</name>
<gene>
    <name evidence="7" type="ORF">ONE63_000055</name>
</gene>
<keyword evidence="8" id="KW-1185">Reference proteome</keyword>